<accession>A0ABP7QJP9</accession>
<name>A0ABP7QJP9_9SPHI</name>
<comment type="caution">
    <text evidence="1">The sequence shown here is derived from an EMBL/GenBank/DDBJ whole genome shotgun (WGS) entry which is preliminary data.</text>
</comment>
<gene>
    <name evidence="1" type="ORF">GCM10022210_37320</name>
</gene>
<evidence type="ECO:0000313" key="2">
    <source>
        <dbReference type="Proteomes" id="UP001500742"/>
    </source>
</evidence>
<dbReference type="Proteomes" id="UP001500742">
    <property type="component" value="Unassembled WGS sequence"/>
</dbReference>
<sequence>MQTTSNLSDDDRNKDSFGLNIGYGKMIPGNHFGYDITGFADFMNYNYYFDDNKRFEGTTLYTGLAVSPHYTFNPQNEVRFSAGFSLKVGYNWGYGSVKEYSSQKDDYRYQLERKVANGGYSVAFAPMVSVSTPFDIGTVGLELGYDSSNFGQGINKLRSTYYPPLNYRSGYLFLGVFIRLHH</sequence>
<dbReference type="RefSeq" id="WP_344757794.1">
    <property type="nucleotide sequence ID" value="NZ_BAAAZC010000026.1"/>
</dbReference>
<keyword evidence="2" id="KW-1185">Reference proteome</keyword>
<evidence type="ECO:0008006" key="3">
    <source>
        <dbReference type="Google" id="ProtNLM"/>
    </source>
</evidence>
<dbReference type="EMBL" id="BAAAZC010000026">
    <property type="protein sequence ID" value="GAA3982354.1"/>
    <property type="molecule type" value="Genomic_DNA"/>
</dbReference>
<reference evidence="2" key="1">
    <citation type="journal article" date="2019" name="Int. J. Syst. Evol. Microbiol.">
        <title>The Global Catalogue of Microorganisms (GCM) 10K type strain sequencing project: providing services to taxonomists for standard genome sequencing and annotation.</title>
        <authorList>
            <consortium name="The Broad Institute Genomics Platform"/>
            <consortium name="The Broad Institute Genome Sequencing Center for Infectious Disease"/>
            <person name="Wu L."/>
            <person name="Ma J."/>
        </authorList>
    </citation>
    <scope>NUCLEOTIDE SEQUENCE [LARGE SCALE GENOMIC DNA]</scope>
    <source>
        <strain evidence="2">JCM 16601</strain>
    </source>
</reference>
<evidence type="ECO:0000313" key="1">
    <source>
        <dbReference type="EMBL" id="GAA3982354.1"/>
    </source>
</evidence>
<organism evidence="1 2">
    <name type="scientific">Mucilaginibacter dorajii</name>
    <dbReference type="NCBI Taxonomy" id="692994"/>
    <lineage>
        <taxon>Bacteria</taxon>
        <taxon>Pseudomonadati</taxon>
        <taxon>Bacteroidota</taxon>
        <taxon>Sphingobacteriia</taxon>
        <taxon>Sphingobacteriales</taxon>
        <taxon>Sphingobacteriaceae</taxon>
        <taxon>Mucilaginibacter</taxon>
    </lineage>
</organism>
<proteinExistence type="predicted"/>
<protein>
    <recommendedName>
        <fullName evidence="3">Outer membrane protein beta-barrel domain-containing protein</fullName>
    </recommendedName>
</protein>